<proteinExistence type="predicted"/>
<evidence type="ECO:0000256" key="1">
    <source>
        <dbReference type="SAM" id="MobiDB-lite"/>
    </source>
</evidence>
<feature type="region of interest" description="Disordered" evidence="1">
    <location>
        <begin position="66"/>
        <end position="87"/>
    </location>
</feature>
<evidence type="ECO:0000313" key="2">
    <source>
        <dbReference type="EMBL" id="SMP71458.1"/>
    </source>
</evidence>
<organism evidence="2 3">
    <name type="scientific">Novosphingobium panipatense</name>
    <dbReference type="NCBI Taxonomy" id="428991"/>
    <lineage>
        <taxon>Bacteria</taxon>
        <taxon>Pseudomonadati</taxon>
        <taxon>Pseudomonadota</taxon>
        <taxon>Alphaproteobacteria</taxon>
        <taxon>Sphingomonadales</taxon>
        <taxon>Sphingomonadaceae</taxon>
        <taxon>Novosphingobium</taxon>
    </lineage>
</organism>
<dbReference type="Proteomes" id="UP001157910">
    <property type="component" value="Unassembled WGS sequence"/>
</dbReference>
<keyword evidence="3" id="KW-1185">Reference proteome</keyword>
<dbReference type="RefSeq" id="WP_103729480.1">
    <property type="nucleotide sequence ID" value="NZ_FXUI01000006.1"/>
</dbReference>
<comment type="caution">
    <text evidence="2">The sequence shown here is derived from an EMBL/GenBank/DDBJ whole genome shotgun (WGS) entry which is preliminary data.</text>
</comment>
<sequence length="87" mass="9403">MPRATFETPDGEDVVIDPEDVVHLSAGEEPETTVIELEDGEEVVVVATELEVAADLGLNPLEYIDAEDDDESIESLVEDDDDFDPGA</sequence>
<protein>
    <submittedName>
        <fullName evidence="2">Uncharacterized protein</fullName>
    </submittedName>
</protein>
<reference evidence="2 3" key="1">
    <citation type="submission" date="2017-05" db="EMBL/GenBank/DDBJ databases">
        <authorList>
            <person name="Varghese N."/>
            <person name="Submissions S."/>
        </authorList>
    </citation>
    <scope>NUCLEOTIDE SEQUENCE [LARGE SCALE GENOMIC DNA]</scope>
    <source>
        <strain evidence="2 3">SM16</strain>
    </source>
</reference>
<evidence type="ECO:0000313" key="3">
    <source>
        <dbReference type="Proteomes" id="UP001157910"/>
    </source>
</evidence>
<dbReference type="EMBL" id="FXUI01000006">
    <property type="protein sequence ID" value="SMP71458.1"/>
    <property type="molecule type" value="Genomic_DNA"/>
</dbReference>
<accession>A0ABY1QJG9</accession>
<name>A0ABY1QJG9_9SPHN</name>
<gene>
    <name evidence="2" type="ORF">SAMN06296065_1069</name>
</gene>